<evidence type="ECO:0000256" key="1">
    <source>
        <dbReference type="SAM" id="MobiDB-lite"/>
    </source>
</evidence>
<feature type="compositionally biased region" description="Low complexity" evidence="1">
    <location>
        <begin position="54"/>
        <end position="72"/>
    </location>
</feature>
<evidence type="ECO:0000313" key="2">
    <source>
        <dbReference type="EMBL" id="BFP57142.1"/>
    </source>
</evidence>
<feature type="region of interest" description="Disordered" evidence="1">
    <location>
        <begin position="1"/>
        <end position="78"/>
    </location>
</feature>
<dbReference type="KEGG" id="stcm:SCMC78_69490"/>
<sequence length="180" mass="18845">MLAGAGQRPYGTRERPRARQDTEETTMGSGITDADGRPVPVTVTAGEPAPSTVAEGAADPATATAKDTGPAPRVGIRLSPPAGELVWTCTPEAARELAAVLLRAAEETENAPGERPVTVEAAELRRGDVRDGDRTMTVESTRTDGSTVHVTWKSGAGRSWTQAYAADTAITLKRRLPGGR</sequence>
<gene>
    <name evidence="2" type="ORF">SCMC78_69490</name>
</gene>
<name>A0AB33KWY1_9ACTN</name>
<feature type="compositionally biased region" description="Basic and acidic residues" evidence="1">
    <location>
        <begin position="11"/>
        <end position="22"/>
    </location>
</feature>
<dbReference type="AlphaFoldDB" id="A0AB33KWY1"/>
<protein>
    <submittedName>
        <fullName evidence="2">Uncharacterized protein</fullName>
    </submittedName>
</protein>
<dbReference type="EMBL" id="AP035884">
    <property type="protein sequence ID" value="BFP57142.1"/>
    <property type="molecule type" value="Genomic_DNA"/>
</dbReference>
<proteinExistence type="predicted"/>
<organism evidence="2">
    <name type="scientific">Streptomyces sp. CMC78</name>
    <dbReference type="NCBI Taxonomy" id="3231512"/>
    <lineage>
        <taxon>Bacteria</taxon>
        <taxon>Bacillati</taxon>
        <taxon>Actinomycetota</taxon>
        <taxon>Actinomycetes</taxon>
        <taxon>Kitasatosporales</taxon>
        <taxon>Streptomycetaceae</taxon>
        <taxon>Streptomyces</taxon>
    </lineage>
</organism>
<reference evidence="2" key="1">
    <citation type="submission" date="2024-07" db="EMBL/GenBank/DDBJ databases">
        <title>Complete genome sequences of cellulolytic bacteria, Kitasatospora sp. CMC57 and Streptomyces sp. CMC78, isolated from Japanese agricultural soil.</title>
        <authorList>
            <person name="Hashimoto T."/>
            <person name="Ito M."/>
            <person name="Iwamoto M."/>
            <person name="Fukahori D."/>
            <person name="Shoda T."/>
            <person name="Sakoda M."/>
            <person name="Morohoshi T."/>
            <person name="Mitsuboshi M."/>
            <person name="Nishizawa T."/>
        </authorList>
    </citation>
    <scope>NUCLEOTIDE SEQUENCE</scope>
    <source>
        <strain evidence="2">CMC78</strain>
    </source>
</reference>
<accession>A0AB33KWY1</accession>